<dbReference type="GO" id="GO:0042619">
    <property type="term" value="P:poly-hydroxybutyrate biosynthetic process"/>
    <property type="evidence" value="ECO:0007669"/>
    <property type="project" value="InterPro"/>
</dbReference>
<evidence type="ECO:0000256" key="1">
    <source>
        <dbReference type="ARBA" id="ARBA00022679"/>
    </source>
</evidence>
<keyword evidence="7" id="KW-1185">Reference proteome</keyword>
<feature type="compositionally biased region" description="Pro residues" evidence="3">
    <location>
        <begin position="114"/>
        <end position="123"/>
    </location>
</feature>
<dbReference type="Pfam" id="PF07167">
    <property type="entry name" value="PhaC_N"/>
    <property type="match status" value="1"/>
</dbReference>
<dbReference type="PANTHER" id="PTHR36837">
    <property type="entry name" value="POLY(3-HYDROXYALKANOATE) POLYMERASE SUBUNIT PHAC"/>
    <property type="match status" value="1"/>
</dbReference>
<evidence type="ECO:0000256" key="3">
    <source>
        <dbReference type="SAM" id="MobiDB-lite"/>
    </source>
</evidence>
<evidence type="ECO:0000259" key="4">
    <source>
        <dbReference type="Pfam" id="PF07167"/>
    </source>
</evidence>
<dbReference type="Proteomes" id="UP000252174">
    <property type="component" value="Unassembled WGS sequence"/>
</dbReference>
<protein>
    <submittedName>
        <fullName evidence="6">Polyhydroxyalkanoate synthase</fullName>
    </submittedName>
</protein>
<reference evidence="6 7" key="1">
    <citation type="submission" date="2018-07" db="EMBL/GenBank/DDBJ databases">
        <title>Genomic Encyclopedia of Type Strains, Phase IV (KMG-IV): sequencing the most valuable type-strain genomes for metagenomic binning, comparative biology and taxonomic classification.</title>
        <authorList>
            <person name="Goeker M."/>
        </authorList>
    </citation>
    <scope>NUCLEOTIDE SEQUENCE [LARGE SCALE GENOMIC DNA]</scope>
    <source>
        <strain evidence="6 7">DSM 100911</strain>
    </source>
</reference>
<keyword evidence="1" id="KW-0808">Transferase</keyword>
<dbReference type="InterPro" id="IPR051321">
    <property type="entry name" value="PHA/PHB_synthase"/>
</dbReference>
<dbReference type="EMBL" id="QPJU01000002">
    <property type="protein sequence ID" value="RCX10678.1"/>
    <property type="molecule type" value="Genomic_DNA"/>
</dbReference>
<feature type="domain" description="Poly-beta-hydroxybutyrate polymerase N-terminal" evidence="4">
    <location>
        <begin position="127"/>
        <end position="296"/>
    </location>
</feature>
<evidence type="ECO:0000313" key="7">
    <source>
        <dbReference type="Proteomes" id="UP000252174"/>
    </source>
</evidence>
<evidence type="ECO:0000313" key="6">
    <source>
        <dbReference type="EMBL" id="RCX10678.1"/>
    </source>
</evidence>
<dbReference type="OrthoDB" id="7208816at2"/>
<dbReference type="InterPro" id="IPR029058">
    <property type="entry name" value="AB_hydrolase_fold"/>
</dbReference>
<evidence type="ECO:0000256" key="2">
    <source>
        <dbReference type="ARBA" id="ARBA00023315"/>
    </source>
</evidence>
<keyword evidence="2" id="KW-0012">Acyltransferase</keyword>
<feature type="domain" description="Poly-beta-hydroxybutyrate polymerase N-terminal" evidence="5">
    <location>
        <begin position="18"/>
        <end position="58"/>
    </location>
</feature>
<feature type="compositionally biased region" description="Basic and acidic residues" evidence="3">
    <location>
        <begin position="92"/>
        <end position="105"/>
    </location>
</feature>
<name>A0A369AQR0_9BURK</name>
<dbReference type="InterPro" id="IPR022211">
    <property type="entry name" value="PHBC_N"/>
</dbReference>
<dbReference type="InterPro" id="IPR010941">
    <property type="entry name" value="PhaC_N"/>
</dbReference>
<dbReference type="GO" id="GO:0016746">
    <property type="term" value="F:acyltransferase activity"/>
    <property type="evidence" value="ECO:0007669"/>
    <property type="project" value="UniProtKB-KW"/>
</dbReference>
<comment type="caution">
    <text evidence="6">The sequence shown here is derived from an EMBL/GenBank/DDBJ whole genome shotgun (WGS) entry which is preliminary data.</text>
</comment>
<dbReference type="Gene3D" id="3.40.50.1820">
    <property type="entry name" value="alpha/beta hydrolase"/>
    <property type="match status" value="1"/>
</dbReference>
<dbReference type="RefSeq" id="WP_114482280.1">
    <property type="nucleotide sequence ID" value="NZ_QPJU01000002.1"/>
</dbReference>
<organism evidence="6 7">
    <name type="scientific">Extensimonas vulgaris</name>
    <dbReference type="NCBI Taxonomy" id="1031594"/>
    <lineage>
        <taxon>Bacteria</taxon>
        <taxon>Pseudomonadati</taxon>
        <taxon>Pseudomonadota</taxon>
        <taxon>Betaproteobacteria</taxon>
        <taxon>Burkholderiales</taxon>
        <taxon>Comamonadaceae</taxon>
        <taxon>Extensimonas</taxon>
    </lineage>
</organism>
<dbReference type="Pfam" id="PF12551">
    <property type="entry name" value="PHBC_N"/>
    <property type="match status" value="1"/>
</dbReference>
<dbReference type="SUPFAM" id="SSF53474">
    <property type="entry name" value="alpha/beta-Hydrolases"/>
    <property type="match status" value="1"/>
</dbReference>
<proteinExistence type="predicted"/>
<gene>
    <name evidence="6" type="ORF">DFR45_10279</name>
</gene>
<accession>A0A369AQR0</accession>
<dbReference type="PANTHER" id="PTHR36837:SF5">
    <property type="entry name" value="POLY-3-HYDROXYBUTYRATE SYNTHASE"/>
    <property type="match status" value="1"/>
</dbReference>
<dbReference type="AlphaFoldDB" id="A0A369AQR0"/>
<evidence type="ECO:0000259" key="5">
    <source>
        <dbReference type="Pfam" id="PF12551"/>
    </source>
</evidence>
<feature type="region of interest" description="Disordered" evidence="3">
    <location>
        <begin position="85"/>
        <end position="128"/>
    </location>
</feature>
<sequence>MPRSASNPPSSTLPNPLADELDPVFRAALARATASLSPMAGVLSAGDWAMHLAASPGKCLDLLRLAQQKSDALLRYAAEEAIAQLQSPAATPEEKSRPDESEKAPKSAAAAPMALPPRHPSAKPPAQDRRFAAPEWQQWPFNVLQQSFSLTEEWWEAATRGVWGVDKHHEDIVAFAARQILDVFSPGNQLLTNPVALQRTAKEGGMNLVRGAFHALDDWRRALTGAPPAGTENFAVGQNLAITPGKVVLRNRLIELIQYAPTTETVHPEPILITPAWIMKYYILDLSPHNSLVKYLVDHGFTVFCISWKNPTAEDRDLSMDDYLDLGFRAALAAVNAIVPERKVHAVGYCLGGTLLAIATAAMARDGDERLASMTLFAAQTDFTEPGELALFIDESQLSLLEAQMAMRGYLRAEQMAGAFQMLRSYDLLWSRMVNDYLLGERTPMNDLMAWNADGTRMPATMHAQYLRRLFLDDDLSEGRYHVDGKPVSLGRITLPTFMVGTETDHVAPWRSVHKLHYLSPAEITFVLTNGGHNAGIVNPPGNPRRHHRILTRPAGGNYVDPDDWLALAELRPDSWWPSWLAWLEAHSGAPVAPPAMGSQAYPPLADAPGTYVLQK</sequence>